<sequence length="91" mass="10669">MYLKRFTAKFCSLKIWIKLKIETTHRICVFESLKFSQSEDNPVKGDVSLVKTRRTARSERSGLDVHEHRGYGTTQYSRRATNRTEQDIFGL</sequence>
<dbReference type="AlphaFoldDB" id="A0A2S4RPR4"/>
<name>A0A2S4RPR4_CITAM</name>
<gene>
    <name evidence="1" type="ORF">C3430_27320</name>
</gene>
<accession>A0A2S4RPR4</accession>
<protein>
    <submittedName>
        <fullName evidence="1">Uncharacterized protein</fullName>
    </submittedName>
</protein>
<organism evidence="1 2">
    <name type="scientific">Citrobacter amalonaticus</name>
    <dbReference type="NCBI Taxonomy" id="35703"/>
    <lineage>
        <taxon>Bacteria</taxon>
        <taxon>Pseudomonadati</taxon>
        <taxon>Pseudomonadota</taxon>
        <taxon>Gammaproteobacteria</taxon>
        <taxon>Enterobacterales</taxon>
        <taxon>Enterobacteriaceae</taxon>
        <taxon>Citrobacter</taxon>
    </lineage>
</organism>
<comment type="caution">
    <text evidence="1">The sequence shown here is derived from an EMBL/GenBank/DDBJ whole genome shotgun (WGS) entry which is preliminary data.</text>
</comment>
<evidence type="ECO:0000313" key="1">
    <source>
        <dbReference type="EMBL" id="POU58386.1"/>
    </source>
</evidence>
<evidence type="ECO:0000313" key="2">
    <source>
        <dbReference type="Proteomes" id="UP000237003"/>
    </source>
</evidence>
<dbReference type="EMBL" id="PQLX01000032">
    <property type="protein sequence ID" value="POU58386.1"/>
    <property type="molecule type" value="Genomic_DNA"/>
</dbReference>
<reference evidence="1 2" key="1">
    <citation type="submission" date="2018-01" db="EMBL/GenBank/DDBJ databases">
        <title>Complete genome sequences of 14 Citrobacter spp. isolated from plant in Canada.</title>
        <authorList>
            <person name="Bhandare S.G."/>
            <person name="Colavecchio A."/>
            <person name="Jeukens J."/>
            <person name="Emond-Rheault J.-G."/>
            <person name="Freschi L."/>
            <person name="Hamel J."/>
            <person name="Kukavica-Ibrulj I."/>
            <person name="Levesque R."/>
            <person name="Goodridge L."/>
        </authorList>
    </citation>
    <scope>NUCLEOTIDE SEQUENCE [LARGE SCALE GENOMIC DNA]</scope>
    <source>
        <strain evidence="1 2">S1285</strain>
    </source>
</reference>
<proteinExistence type="predicted"/>
<dbReference type="Proteomes" id="UP000237003">
    <property type="component" value="Unassembled WGS sequence"/>
</dbReference>